<protein>
    <submittedName>
        <fullName evidence="2">Amidohydrolase family protein</fullName>
    </submittedName>
</protein>
<sequence length="399" mass="42258">MEYLIFARQVVTGPGGQRLRDGAVLVRGERIVGVGPRPDIEVLASPEATTMAFPNGTLLPGLIDCHVHLALDAGPDPVTALLDTDDADLLIGMAERAQQLLESGVTTVRDLGDRNGLALRLRDSIAHDGVLGPRILSAGTPLTRPGGHCWFFGGEVDGEAALRELVRRNAQDGVDVIKVMATGGGITKGGPPIWQAQFTTAELRLVVAEARQAGLPVAAHAHGTEGIEAAVAAGVTTLEHCTWMAQDGFDVRHDLVAEIVAKEIGVCPAASPDWRGFAQRFGPERAEEMFNRLRWMADQGVRLIAGTDAGVTHAVFNGFVSSLEFFRHIGLSPAEAIDSATVEAALALGIASDTGRLSPGYRADLLAVTGDPLTNLADLRDVRLVMSAGRPHTPPTKRR</sequence>
<keyword evidence="3" id="KW-1185">Reference proteome</keyword>
<dbReference type="RefSeq" id="WP_344490344.1">
    <property type="nucleotide sequence ID" value="NZ_BAAAUD010000010.1"/>
</dbReference>
<dbReference type="Gene3D" id="2.30.40.10">
    <property type="entry name" value="Urease, subunit C, domain 1"/>
    <property type="match status" value="1"/>
</dbReference>
<dbReference type="Gene3D" id="3.20.20.140">
    <property type="entry name" value="Metal-dependent hydrolases"/>
    <property type="match status" value="1"/>
</dbReference>
<dbReference type="InterPro" id="IPR006680">
    <property type="entry name" value="Amidohydro-rel"/>
</dbReference>
<dbReference type="InterPro" id="IPR032466">
    <property type="entry name" value="Metal_Hydrolase"/>
</dbReference>
<comment type="caution">
    <text evidence="2">The sequence shown here is derived from an EMBL/GenBank/DDBJ whole genome shotgun (WGS) entry which is preliminary data.</text>
</comment>
<evidence type="ECO:0000313" key="3">
    <source>
        <dbReference type="Proteomes" id="UP001500403"/>
    </source>
</evidence>
<name>A0ABP6JB35_9ACTN</name>
<dbReference type="InterPro" id="IPR051781">
    <property type="entry name" value="Metallo-dep_Hydrolase"/>
</dbReference>
<evidence type="ECO:0000259" key="1">
    <source>
        <dbReference type="Pfam" id="PF01979"/>
    </source>
</evidence>
<proteinExistence type="predicted"/>
<feature type="domain" description="Amidohydrolase-related" evidence="1">
    <location>
        <begin position="57"/>
        <end position="390"/>
    </location>
</feature>
<dbReference type="PANTHER" id="PTHR43135:SF3">
    <property type="entry name" value="ALPHA-D-RIBOSE 1-METHYLPHOSPHONATE 5-TRIPHOSPHATE DIPHOSPHATASE"/>
    <property type="match status" value="1"/>
</dbReference>
<dbReference type="InterPro" id="IPR011059">
    <property type="entry name" value="Metal-dep_hydrolase_composite"/>
</dbReference>
<dbReference type="Pfam" id="PF01979">
    <property type="entry name" value="Amidohydro_1"/>
    <property type="match status" value="1"/>
</dbReference>
<dbReference type="CDD" id="cd01299">
    <property type="entry name" value="Met_dep_hydrolase_A"/>
    <property type="match status" value="1"/>
</dbReference>
<dbReference type="Proteomes" id="UP001500403">
    <property type="component" value="Unassembled WGS sequence"/>
</dbReference>
<dbReference type="SUPFAM" id="SSF51338">
    <property type="entry name" value="Composite domain of metallo-dependent hydrolases"/>
    <property type="match status" value="1"/>
</dbReference>
<dbReference type="PANTHER" id="PTHR43135">
    <property type="entry name" value="ALPHA-D-RIBOSE 1-METHYLPHOSPHONATE 5-TRIPHOSPHATE DIPHOSPHATASE"/>
    <property type="match status" value="1"/>
</dbReference>
<reference evidence="3" key="1">
    <citation type="journal article" date="2019" name="Int. J. Syst. Evol. Microbiol.">
        <title>The Global Catalogue of Microorganisms (GCM) 10K type strain sequencing project: providing services to taxonomists for standard genome sequencing and annotation.</title>
        <authorList>
            <consortium name="The Broad Institute Genomics Platform"/>
            <consortium name="The Broad Institute Genome Sequencing Center for Infectious Disease"/>
            <person name="Wu L."/>
            <person name="Ma J."/>
        </authorList>
    </citation>
    <scope>NUCLEOTIDE SEQUENCE [LARGE SCALE GENOMIC DNA]</scope>
    <source>
        <strain evidence="3">JCM 9088</strain>
    </source>
</reference>
<dbReference type="InterPro" id="IPR057744">
    <property type="entry name" value="OTAase-like"/>
</dbReference>
<dbReference type="EMBL" id="BAAAUD010000010">
    <property type="protein sequence ID" value="GAA2925233.1"/>
    <property type="molecule type" value="Genomic_DNA"/>
</dbReference>
<accession>A0ABP6JB35</accession>
<organism evidence="2 3">
    <name type="scientific">Streptomyces enissocaesilis</name>
    <dbReference type="NCBI Taxonomy" id="332589"/>
    <lineage>
        <taxon>Bacteria</taxon>
        <taxon>Bacillati</taxon>
        <taxon>Actinomycetota</taxon>
        <taxon>Actinomycetes</taxon>
        <taxon>Kitasatosporales</taxon>
        <taxon>Streptomycetaceae</taxon>
        <taxon>Streptomyces</taxon>
        <taxon>Streptomyces rochei group</taxon>
    </lineage>
</organism>
<dbReference type="SUPFAM" id="SSF51556">
    <property type="entry name" value="Metallo-dependent hydrolases"/>
    <property type="match status" value="1"/>
</dbReference>
<gene>
    <name evidence="2" type="ORF">GCM10010446_06840</name>
</gene>
<evidence type="ECO:0000313" key="2">
    <source>
        <dbReference type="EMBL" id="GAA2925233.1"/>
    </source>
</evidence>